<dbReference type="InterPro" id="IPR000073">
    <property type="entry name" value="AB_hydrolase_1"/>
</dbReference>
<dbReference type="GO" id="GO:0016787">
    <property type="term" value="F:hydrolase activity"/>
    <property type="evidence" value="ECO:0007669"/>
    <property type="project" value="UniProtKB-KW"/>
</dbReference>
<dbReference type="PANTHER" id="PTHR43798:SF33">
    <property type="entry name" value="HYDROLASE, PUTATIVE (AFU_ORTHOLOGUE AFUA_2G14860)-RELATED"/>
    <property type="match status" value="1"/>
</dbReference>
<dbReference type="Gene3D" id="3.40.50.1820">
    <property type="entry name" value="alpha/beta hydrolase"/>
    <property type="match status" value="1"/>
</dbReference>
<dbReference type="EMBL" id="CABPRZ010000010">
    <property type="protein sequence ID" value="VVE14518.1"/>
    <property type="molecule type" value="Genomic_DNA"/>
</dbReference>
<dbReference type="PANTHER" id="PTHR43798">
    <property type="entry name" value="MONOACYLGLYCEROL LIPASE"/>
    <property type="match status" value="1"/>
</dbReference>
<keyword evidence="2" id="KW-0378">Hydrolase</keyword>
<feature type="domain" description="AB hydrolase-1" evidence="1">
    <location>
        <begin position="29"/>
        <end position="281"/>
    </location>
</feature>
<dbReference type="GO" id="GO:0016020">
    <property type="term" value="C:membrane"/>
    <property type="evidence" value="ECO:0007669"/>
    <property type="project" value="TreeGrafter"/>
</dbReference>
<dbReference type="AlphaFoldDB" id="A0A5E4VQB0"/>
<dbReference type="PRINTS" id="PR00111">
    <property type="entry name" value="ABHYDROLASE"/>
</dbReference>
<gene>
    <name evidence="2" type="ORF">PTE30175_02728</name>
</gene>
<dbReference type="InterPro" id="IPR029058">
    <property type="entry name" value="AB_hydrolase_fold"/>
</dbReference>
<evidence type="ECO:0000259" key="1">
    <source>
        <dbReference type="Pfam" id="PF00561"/>
    </source>
</evidence>
<dbReference type="SUPFAM" id="SSF53474">
    <property type="entry name" value="alpha/beta-Hydrolases"/>
    <property type="match status" value="1"/>
</dbReference>
<dbReference type="InterPro" id="IPR050266">
    <property type="entry name" value="AB_hydrolase_sf"/>
</dbReference>
<dbReference type="RefSeq" id="WP_150697585.1">
    <property type="nucleotide sequence ID" value="NZ_CABPRZ010000010.1"/>
</dbReference>
<organism evidence="2 3">
    <name type="scientific">Pandoraea terrae</name>
    <dbReference type="NCBI Taxonomy" id="1537710"/>
    <lineage>
        <taxon>Bacteria</taxon>
        <taxon>Pseudomonadati</taxon>
        <taxon>Pseudomonadota</taxon>
        <taxon>Betaproteobacteria</taxon>
        <taxon>Burkholderiales</taxon>
        <taxon>Burkholderiaceae</taxon>
        <taxon>Pandoraea</taxon>
    </lineage>
</organism>
<dbReference type="OrthoDB" id="149912at2"/>
<proteinExistence type="predicted"/>
<evidence type="ECO:0000313" key="3">
    <source>
        <dbReference type="Proteomes" id="UP000414233"/>
    </source>
</evidence>
<protein>
    <submittedName>
        <fullName evidence="2">Alpha/beta hydrolase</fullName>
    </submittedName>
</protein>
<reference evidence="2 3" key="1">
    <citation type="submission" date="2019-08" db="EMBL/GenBank/DDBJ databases">
        <authorList>
            <person name="Peeters C."/>
        </authorList>
    </citation>
    <scope>NUCLEOTIDE SEQUENCE [LARGE SCALE GENOMIC DNA]</scope>
    <source>
        <strain evidence="2 3">LMG 30175</strain>
    </source>
</reference>
<sequence>MTPSRSEFTTVRGLRHHVRQWGTPGAPKLFLLHGWMDMSASFQFVADALAERWHIIAPDWRGFGLTDWPVSDGRAGSYWFPDYLADLEALLDVYAPGEAVNLVGHSMGGNVVCHYAGVRPARVKRLVNLEGFGLPATQPSAAIKQMAKWLDDLREPPTLRPYASLEDVAARLRKTNPRLTDARAAFLAPHWARRGDDGLWHLLGDAAHKIASPYPYRLDETLAIWGNIGAPVLYVEANDSEVLRHLTSEADRGKFRERFRAFKQLREVFLDDAGHMVHHDQPAQVAALIDEFCQ</sequence>
<accession>A0A5E4VQB0</accession>
<keyword evidence="3" id="KW-1185">Reference proteome</keyword>
<dbReference type="Proteomes" id="UP000414233">
    <property type="component" value="Unassembled WGS sequence"/>
</dbReference>
<dbReference type="Pfam" id="PF00561">
    <property type="entry name" value="Abhydrolase_1"/>
    <property type="match status" value="1"/>
</dbReference>
<dbReference type="InterPro" id="IPR000639">
    <property type="entry name" value="Epox_hydrolase-like"/>
</dbReference>
<name>A0A5E4VQB0_9BURK</name>
<dbReference type="PRINTS" id="PR00412">
    <property type="entry name" value="EPOXHYDRLASE"/>
</dbReference>
<evidence type="ECO:0000313" key="2">
    <source>
        <dbReference type="EMBL" id="VVE14518.1"/>
    </source>
</evidence>